<evidence type="ECO:0000313" key="14">
    <source>
        <dbReference type="Proteomes" id="UP000308092"/>
    </source>
</evidence>
<dbReference type="RefSeq" id="XP_033428402.1">
    <property type="nucleotide sequence ID" value="XM_033569596.1"/>
</dbReference>
<evidence type="ECO:0000256" key="9">
    <source>
        <dbReference type="ARBA" id="ARBA00034075"/>
    </source>
</evidence>
<evidence type="ECO:0000256" key="6">
    <source>
        <dbReference type="ARBA" id="ARBA00022801"/>
    </source>
</evidence>
<gene>
    <name evidence="12" type="ORF">ATNIH1004_004933</name>
    <name evidence="13" type="ORF">EYZ11_007447</name>
</gene>
<evidence type="ECO:0000313" key="13">
    <source>
        <dbReference type="EMBL" id="THC93081.1"/>
    </source>
</evidence>
<dbReference type="PANTHER" id="PTHR38050">
    <property type="match status" value="1"/>
</dbReference>
<evidence type="ECO:0000256" key="8">
    <source>
        <dbReference type="ARBA" id="ARBA00023326"/>
    </source>
</evidence>
<comment type="caution">
    <text evidence="13">The sequence shown here is derived from an EMBL/GenBank/DDBJ whole genome shotgun (WGS) entry which is preliminary data.</text>
</comment>
<dbReference type="GO" id="GO:0045493">
    <property type="term" value="P:xylan catabolic process"/>
    <property type="evidence" value="ECO:0007669"/>
    <property type="project" value="UniProtKB-KW"/>
</dbReference>
<dbReference type="OrthoDB" id="424610at2759"/>
<evidence type="ECO:0000256" key="10">
    <source>
        <dbReference type="SAM" id="MobiDB-lite"/>
    </source>
</evidence>
<dbReference type="VEuPathDB" id="FungiDB:EYZ11_007447"/>
<protein>
    <recommendedName>
        <fullName evidence="2">feruloyl esterase</fullName>
        <ecNumber evidence="2">3.1.1.73</ecNumber>
    </recommendedName>
</protein>
<dbReference type="GO" id="GO:0030600">
    <property type="term" value="F:feruloyl esterase activity"/>
    <property type="evidence" value="ECO:0007669"/>
    <property type="project" value="UniProtKB-EC"/>
</dbReference>
<keyword evidence="3" id="KW-0964">Secreted</keyword>
<dbReference type="STRING" id="1220188.A0A4S3JIM5"/>
<dbReference type="Proteomes" id="UP000308092">
    <property type="component" value="Unassembled WGS sequence"/>
</dbReference>
<name>A0A4S3JIM5_9EURO</name>
<keyword evidence="6" id="KW-0378">Hydrolase</keyword>
<evidence type="ECO:0000256" key="7">
    <source>
        <dbReference type="ARBA" id="ARBA00023277"/>
    </source>
</evidence>
<dbReference type="EMBL" id="QUQM01000003">
    <property type="protein sequence ID" value="KAA8649041.1"/>
    <property type="molecule type" value="Genomic_DNA"/>
</dbReference>
<evidence type="ECO:0000256" key="3">
    <source>
        <dbReference type="ARBA" id="ARBA00022525"/>
    </source>
</evidence>
<dbReference type="GO" id="GO:0005576">
    <property type="term" value="C:extracellular region"/>
    <property type="evidence" value="ECO:0007669"/>
    <property type="project" value="UniProtKB-SubCell"/>
</dbReference>
<reference evidence="12 15" key="2">
    <citation type="submission" date="2019-08" db="EMBL/GenBank/DDBJ databases">
        <title>The genome sequence of a newly discovered highly antifungal drug resistant Aspergillus species, Aspergillus tanneri NIH 1004.</title>
        <authorList>
            <person name="Mounaud S."/>
            <person name="Singh I."/>
            <person name="Joardar V."/>
            <person name="Pakala S."/>
            <person name="Pakala S."/>
            <person name="Venepally P."/>
            <person name="Chung J.K."/>
            <person name="Losada L."/>
            <person name="Nierman W.C."/>
        </authorList>
    </citation>
    <scope>NUCLEOTIDE SEQUENCE [LARGE SCALE GENOMIC DNA]</scope>
    <source>
        <strain evidence="12 15">NIH1004</strain>
    </source>
</reference>
<dbReference type="SUPFAM" id="SSF53474">
    <property type="entry name" value="alpha/beta-Hydrolases"/>
    <property type="match status" value="1"/>
</dbReference>
<feature type="signal peptide" evidence="11">
    <location>
        <begin position="1"/>
        <end position="18"/>
    </location>
</feature>
<proteinExistence type="predicted"/>
<evidence type="ECO:0000313" key="12">
    <source>
        <dbReference type="EMBL" id="KAA8649041.1"/>
    </source>
</evidence>
<evidence type="ECO:0000313" key="15">
    <source>
        <dbReference type="Proteomes" id="UP000324241"/>
    </source>
</evidence>
<organism evidence="13 14">
    <name type="scientific">Aspergillus tanneri</name>
    <dbReference type="NCBI Taxonomy" id="1220188"/>
    <lineage>
        <taxon>Eukaryota</taxon>
        <taxon>Fungi</taxon>
        <taxon>Dikarya</taxon>
        <taxon>Ascomycota</taxon>
        <taxon>Pezizomycotina</taxon>
        <taxon>Eurotiomycetes</taxon>
        <taxon>Eurotiomycetidae</taxon>
        <taxon>Eurotiales</taxon>
        <taxon>Aspergillaceae</taxon>
        <taxon>Aspergillus</taxon>
        <taxon>Aspergillus subgen. Circumdati</taxon>
    </lineage>
</organism>
<keyword evidence="7" id="KW-0119">Carbohydrate metabolism</keyword>
<evidence type="ECO:0000256" key="5">
    <source>
        <dbReference type="ARBA" id="ARBA00022729"/>
    </source>
</evidence>
<keyword evidence="8" id="KW-0624">Polysaccharide degradation</keyword>
<evidence type="ECO:0000256" key="1">
    <source>
        <dbReference type="ARBA" id="ARBA00004613"/>
    </source>
</evidence>
<feature type="chain" id="PRO_5033832785" description="feruloyl esterase" evidence="11">
    <location>
        <begin position="19"/>
        <end position="317"/>
    </location>
</feature>
<feature type="compositionally biased region" description="Polar residues" evidence="10">
    <location>
        <begin position="34"/>
        <end position="45"/>
    </location>
</feature>
<comment type="catalytic activity">
    <reaction evidence="9">
        <text>feruloyl-polysaccharide + H2O = ferulate + polysaccharide.</text>
        <dbReference type="EC" id="3.1.1.73"/>
    </reaction>
</comment>
<keyword evidence="5 11" id="KW-0732">Signal</keyword>
<dbReference type="GeneID" id="54327635"/>
<evidence type="ECO:0000256" key="11">
    <source>
        <dbReference type="SAM" id="SignalP"/>
    </source>
</evidence>
<comment type="subcellular location">
    <subcellularLocation>
        <location evidence="1">Secreted</location>
    </subcellularLocation>
</comment>
<keyword evidence="4" id="KW-0858">Xylan degradation</keyword>
<dbReference type="InterPro" id="IPR043595">
    <property type="entry name" value="FaeB/C/D"/>
</dbReference>
<dbReference type="Gene3D" id="3.40.50.1820">
    <property type="entry name" value="alpha/beta hydrolase"/>
    <property type="match status" value="1"/>
</dbReference>
<dbReference type="InterPro" id="IPR029058">
    <property type="entry name" value="AB_hydrolase_fold"/>
</dbReference>
<evidence type="ECO:0000256" key="4">
    <source>
        <dbReference type="ARBA" id="ARBA00022651"/>
    </source>
</evidence>
<keyword evidence="14" id="KW-1185">Reference proteome</keyword>
<dbReference type="PANTHER" id="PTHR38050:SF2">
    <property type="entry name" value="FERULOYL ESTERASE C-RELATED"/>
    <property type="match status" value="1"/>
</dbReference>
<dbReference type="Proteomes" id="UP000324241">
    <property type="component" value="Unassembled WGS sequence"/>
</dbReference>
<reference evidence="13 14" key="1">
    <citation type="submission" date="2019-03" db="EMBL/GenBank/DDBJ databases">
        <title>The genome sequence of a newly discovered highly antifungal drug resistant Aspergillus species, Aspergillus tanneri NIH 1004.</title>
        <authorList>
            <person name="Mounaud S."/>
            <person name="Singh I."/>
            <person name="Joardar V."/>
            <person name="Pakala S."/>
            <person name="Pakala S."/>
            <person name="Venepally P."/>
            <person name="Hoover J."/>
            <person name="Nierman W."/>
            <person name="Chung J."/>
            <person name="Losada L."/>
        </authorList>
    </citation>
    <scope>NUCLEOTIDE SEQUENCE [LARGE SCALE GENOMIC DNA]</scope>
    <source>
        <strain evidence="13 14">NIH1004</strain>
    </source>
</reference>
<dbReference type="EC" id="3.1.1.73" evidence="2"/>
<accession>A0A4S3JIM5</accession>
<feature type="region of interest" description="Disordered" evidence="10">
    <location>
        <begin position="22"/>
        <end position="45"/>
    </location>
</feature>
<dbReference type="EMBL" id="SOSA01000288">
    <property type="protein sequence ID" value="THC93081.1"/>
    <property type="molecule type" value="Genomic_DNA"/>
</dbReference>
<dbReference type="AlphaFoldDB" id="A0A4S3JIM5"/>
<dbReference type="PROSITE" id="PS51257">
    <property type="entry name" value="PROKAR_LIPOPROTEIN"/>
    <property type="match status" value="1"/>
</dbReference>
<sequence length="317" mass="34631">MKLSNAAVTVLLPGFAHAAGSAGCGKPLPKDQSPGGNSHPTDFITSDGTPRTYLIHIPSNYNVNRPVPLIFSFHGRHKTAESQEALSQFSNEDWNPDAIAVYPQGLDKQWQGDPDSEGVDDIMFTIEMLEHFEDRYCLDTSRVYAAGKSNGGGFTNLLACDTTASTRIAAFAPVSGAFYQDEPKDDDSDCDPTTVPIQCSPGRSPIPIIEFHGADDHTIPYTGGNRRGKCLPSIPHFVSEWSERDGFGLHNKTTDLYDGHVQRYEYPSGVGPGTVTHYRIGGLGHDWPSRGPNSDNPNGTYLDATPLILDFFNRWTL</sequence>
<evidence type="ECO:0000256" key="2">
    <source>
        <dbReference type="ARBA" id="ARBA00013091"/>
    </source>
</evidence>